<name>A0A8S9NCT9_BRACR</name>
<evidence type="ECO:0000313" key="2">
    <source>
        <dbReference type="Proteomes" id="UP000712600"/>
    </source>
</evidence>
<gene>
    <name evidence="1" type="ORF">F2Q69_00054752</name>
</gene>
<reference evidence="1" key="1">
    <citation type="submission" date="2019-12" db="EMBL/GenBank/DDBJ databases">
        <title>Genome sequencing and annotation of Brassica cretica.</title>
        <authorList>
            <person name="Studholme D.J."/>
            <person name="Sarris P."/>
        </authorList>
    </citation>
    <scope>NUCLEOTIDE SEQUENCE</scope>
    <source>
        <strain evidence="1">PFS-109/04</strain>
        <tissue evidence="1">Leaf</tissue>
    </source>
</reference>
<accession>A0A8S9NCT9</accession>
<sequence>MIVTRKLCPDQSVQGRQFPLSSSGSAVRNQSVQACQFLHYHAEVLSKSSRVQSSQVFHWVLAKSSPINQLLIGIEHCGLVLFEFHLELRCETRPCKACFGMDLCFLGLVFSGFKETPYSLDREDSERRSHGLWLSIRRRCNVAMTRRTVGYRAVTRWIVGRCRLKVPSSGLLWPDVGLYVFEGLLVALGMDDRIAGYWTLGSPV</sequence>
<proteinExistence type="predicted"/>
<dbReference type="Proteomes" id="UP000712600">
    <property type="component" value="Unassembled WGS sequence"/>
</dbReference>
<evidence type="ECO:0000313" key="1">
    <source>
        <dbReference type="EMBL" id="KAF3490460.1"/>
    </source>
</evidence>
<comment type="caution">
    <text evidence="1">The sequence shown here is derived from an EMBL/GenBank/DDBJ whole genome shotgun (WGS) entry which is preliminary data.</text>
</comment>
<dbReference type="AlphaFoldDB" id="A0A8S9NCT9"/>
<organism evidence="1 2">
    <name type="scientific">Brassica cretica</name>
    <name type="common">Mustard</name>
    <dbReference type="NCBI Taxonomy" id="69181"/>
    <lineage>
        <taxon>Eukaryota</taxon>
        <taxon>Viridiplantae</taxon>
        <taxon>Streptophyta</taxon>
        <taxon>Embryophyta</taxon>
        <taxon>Tracheophyta</taxon>
        <taxon>Spermatophyta</taxon>
        <taxon>Magnoliopsida</taxon>
        <taxon>eudicotyledons</taxon>
        <taxon>Gunneridae</taxon>
        <taxon>Pentapetalae</taxon>
        <taxon>rosids</taxon>
        <taxon>malvids</taxon>
        <taxon>Brassicales</taxon>
        <taxon>Brassicaceae</taxon>
        <taxon>Brassiceae</taxon>
        <taxon>Brassica</taxon>
    </lineage>
</organism>
<dbReference type="EMBL" id="QGKX02002183">
    <property type="protein sequence ID" value="KAF3490460.1"/>
    <property type="molecule type" value="Genomic_DNA"/>
</dbReference>
<protein>
    <submittedName>
        <fullName evidence="1">Uncharacterized protein</fullName>
    </submittedName>
</protein>